<keyword evidence="1" id="KW-0732">Signal</keyword>
<dbReference type="AlphaFoldDB" id="A0AAW9ACF1"/>
<comment type="caution">
    <text evidence="2">The sequence shown here is derived from an EMBL/GenBank/DDBJ whole genome shotgun (WGS) entry which is preliminary data.</text>
</comment>
<sequence>MRRLFILVAVLSFALFGCNQGSSNQIEEVVNSHNDIKNLEGLDKFVESVENQSDAKINYIQYGIGTTWRQDIGV</sequence>
<name>A0AAW9ACF1_9BACL</name>
<dbReference type="Proteomes" id="UP001271648">
    <property type="component" value="Unassembled WGS sequence"/>
</dbReference>
<keyword evidence="3" id="KW-1185">Reference proteome</keyword>
<gene>
    <name evidence="2" type="ORF">QTL97_10305</name>
</gene>
<feature type="chain" id="PRO_5043712551" evidence="1">
    <location>
        <begin position="22"/>
        <end position="74"/>
    </location>
</feature>
<organism evidence="2 3">
    <name type="scientific">Sporosarcina thermotolerans</name>
    <dbReference type="NCBI Taxonomy" id="633404"/>
    <lineage>
        <taxon>Bacteria</taxon>
        <taxon>Bacillati</taxon>
        <taxon>Bacillota</taxon>
        <taxon>Bacilli</taxon>
        <taxon>Bacillales</taxon>
        <taxon>Caryophanaceae</taxon>
        <taxon>Sporosarcina</taxon>
    </lineage>
</organism>
<reference evidence="2 3" key="1">
    <citation type="submission" date="2023-06" db="EMBL/GenBank/DDBJ databases">
        <title>Sporosarcina sp. nov., isolated from Korean traditional fermented seafood 'Jeotgal'.</title>
        <authorList>
            <person name="Yang A.I."/>
            <person name="Shin N.-R."/>
        </authorList>
    </citation>
    <scope>NUCLEOTIDE SEQUENCE [LARGE SCALE GENOMIC DNA]</scope>
    <source>
        <strain evidence="2 3">KCTC43456</strain>
    </source>
</reference>
<evidence type="ECO:0000313" key="3">
    <source>
        <dbReference type="Proteomes" id="UP001271648"/>
    </source>
</evidence>
<evidence type="ECO:0000256" key="1">
    <source>
        <dbReference type="SAM" id="SignalP"/>
    </source>
</evidence>
<dbReference type="RefSeq" id="WP_283732183.1">
    <property type="nucleotide sequence ID" value="NZ_CP125968.1"/>
</dbReference>
<evidence type="ECO:0000313" key="2">
    <source>
        <dbReference type="EMBL" id="MDW0117328.1"/>
    </source>
</evidence>
<proteinExistence type="predicted"/>
<accession>A0AAW9ACF1</accession>
<dbReference type="PROSITE" id="PS51257">
    <property type="entry name" value="PROKAR_LIPOPROTEIN"/>
    <property type="match status" value="1"/>
</dbReference>
<protein>
    <submittedName>
        <fullName evidence="2">DUF4362 domain-containing protein</fullName>
    </submittedName>
</protein>
<feature type="signal peptide" evidence="1">
    <location>
        <begin position="1"/>
        <end position="21"/>
    </location>
</feature>
<dbReference type="EMBL" id="JAUBDJ010000005">
    <property type="protein sequence ID" value="MDW0117328.1"/>
    <property type="molecule type" value="Genomic_DNA"/>
</dbReference>